<keyword evidence="4 9" id="KW-0489">Methyltransferase</keyword>
<protein>
    <recommendedName>
        <fullName evidence="9">Methylated-DNA--protein-cysteine methyltransferase</fullName>
        <ecNumber evidence="9">2.1.1.63</ecNumber>
    </recommendedName>
    <alternativeName>
        <fullName evidence="9">6-O-methylguanine-DNA methyltransferase</fullName>
        <shortName evidence="9">MGMT</shortName>
    </alternativeName>
    <alternativeName>
        <fullName evidence="9">O-6-methylguanine-DNA-alkyltransferase</fullName>
    </alternativeName>
</protein>
<gene>
    <name evidence="12" type="ORF">CXU09_01745</name>
</gene>
<dbReference type="HAMAP" id="MF_00772">
    <property type="entry name" value="OGT"/>
    <property type="match status" value="1"/>
</dbReference>
<dbReference type="PANTHER" id="PTHR10815:SF5">
    <property type="entry name" value="METHYLATED-DNA--PROTEIN-CYSTEINE METHYLTRANSFERASE"/>
    <property type="match status" value="1"/>
</dbReference>
<dbReference type="RefSeq" id="WP_102735346.1">
    <property type="nucleotide sequence ID" value="NZ_CP072028.1"/>
</dbReference>
<dbReference type="Gene3D" id="1.10.10.10">
    <property type="entry name" value="Winged helix-like DNA-binding domain superfamily/Winged helix DNA-binding domain"/>
    <property type="match status" value="1"/>
</dbReference>
<dbReference type="Proteomes" id="UP000235914">
    <property type="component" value="Unassembled WGS sequence"/>
</dbReference>
<evidence type="ECO:0000256" key="5">
    <source>
        <dbReference type="ARBA" id="ARBA00022679"/>
    </source>
</evidence>
<dbReference type="EMBL" id="PJKN01000001">
    <property type="protein sequence ID" value="PNC58119.1"/>
    <property type="molecule type" value="Genomic_DNA"/>
</dbReference>
<evidence type="ECO:0000256" key="9">
    <source>
        <dbReference type="HAMAP-Rule" id="MF_00772"/>
    </source>
</evidence>
<proteinExistence type="inferred from homology"/>
<dbReference type="SUPFAM" id="SSF53155">
    <property type="entry name" value="Methylated DNA-protein cysteine methyltransferase domain"/>
    <property type="match status" value="1"/>
</dbReference>
<comment type="catalytic activity">
    <reaction evidence="1 9">
        <text>a 4-O-methyl-thymidine in DNA + L-cysteinyl-[protein] = a thymidine in DNA + S-methyl-L-cysteinyl-[protein]</text>
        <dbReference type="Rhea" id="RHEA:53428"/>
        <dbReference type="Rhea" id="RHEA-COMP:10131"/>
        <dbReference type="Rhea" id="RHEA-COMP:10132"/>
        <dbReference type="Rhea" id="RHEA-COMP:13555"/>
        <dbReference type="Rhea" id="RHEA-COMP:13556"/>
        <dbReference type="ChEBI" id="CHEBI:29950"/>
        <dbReference type="ChEBI" id="CHEBI:82612"/>
        <dbReference type="ChEBI" id="CHEBI:137386"/>
        <dbReference type="ChEBI" id="CHEBI:137387"/>
        <dbReference type="EC" id="2.1.1.63"/>
    </reaction>
</comment>
<dbReference type="Gene3D" id="3.30.160.70">
    <property type="entry name" value="Methylated DNA-protein cysteine methyltransferase domain"/>
    <property type="match status" value="1"/>
</dbReference>
<keyword evidence="6 9" id="KW-0227">DNA damage</keyword>
<feature type="domain" description="Methylated-DNA-[protein]-cysteine S-methyltransferase DNA binding" evidence="10">
    <location>
        <begin position="87"/>
        <end position="166"/>
    </location>
</feature>
<comment type="similarity">
    <text evidence="2 9">Belongs to the MGMT family.</text>
</comment>
<evidence type="ECO:0000256" key="4">
    <source>
        <dbReference type="ARBA" id="ARBA00022603"/>
    </source>
</evidence>
<dbReference type="InterPro" id="IPR008332">
    <property type="entry name" value="MethylG_MeTrfase_N"/>
</dbReference>
<reference evidence="12 13" key="1">
    <citation type="journal article" date="2017" name="BMC Genomics">
        <title>Genome sequencing of 39 Akkermansia muciniphila isolates reveals its population structure, genomic and functional diverisity, and global distribution in mammalian gut microbiotas.</title>
        <authorList>
            <person name="Guo X."/>
            <person name="Li S."/>
            <person name="Zhang J."/>
            <person name="Wu F."/>
            <person name="Li X."/>
            <person name="Wu D."/>
            <person name="Zhang M."/>
            <person name="Ou Z."/>
            <person name="Jie Z."/>
            <person name="Yan Q."/>
            <person name="Li P."/>
            <person name="Yi J."/>
            <person name="Peng Y."/>
        </authorList>
    </citation>
    <scope>NUCLEOTIDE SEQUENCE [LARGE SCALE GENOMIC DNA]</scope>
    <source>
        <strain evidence="12 13">GP43</strain>
    </source>
</reference>
<feature type="active site" description="Nucleophile; methyl group acceptor" evidence="9">
    <location>
        <position position="138"/>
    </location>
</feature>
<evidence type="ECO:0000259" key="10">
    <source>
        <dbReference type="Pfam" id="PF01035"/>
    </source>
</evidence>
<dbReference type="GO" id="GO:0005737">
    <property type="term" value="C:cytoplasm"/>
    <property type="evidence" value="ECO:0007669"/>
    <property type="project" value="UniProtKB-SubCell"/>
</dbReference>
<keyword evidence="3 9" id="KW-0963">Cytoplasm</keyword>
<evidence type="ECO:0000313" key="13">
    <source>
        <dbReference type="Proteomes" id="UP000235914"/>
    </source>
</evidence>
<sequence length="175" mass="19649">MEAIKIIRYLSPVGEMMIGSYGGYLCICDWAKEKRRGTIDRRICQHLNAEYEEGTSEVIEQAVSQLREYFQGERRDFDIPIVFTGSEFQNSVWHELMKVPYGSTISYAELARRIHHPRAVRAVTSANATNPISIFVPCHRVIGSNQKLTGYGGGLDAKRELLALEARVSGSVLAL</sequence>
<dbReference type="PANTHER" id="PTHR10815">
    <property type="entry name" value="METHYLATED-DNA--PROTEIN-CYSTEINE METHYLTRANSFERASE"/>
    <property type="match status" value="1"/>
</dbReference>
<dbReference type="EC" id="2.1.1.63" evidence="9"/>
<dbReference type="GO" id="GO:0032259">
    <property type="term" value="P:methylation"/>
    <property type="evidence" value="ECO:0007669"/>
    <property type="project" value="UniProtKB-KW"/>
</dbReference>
<dbReference type="FunFam" id="1.10.10.10:FF:000214">
    <property type="entry name" value="Methylated-DNA--protein-cysteine methyltransferase"/>
    <property type="match status" value="1"/>
</dbReference>
<dbReference type="NCBIfam" id="TIGR00589">
    <property type="entry name" value="ogt"/>
    <property type="match status" value="1"/>
</dbReference>
<dbReference type="InterPro" id="IPR036217">
    <property type="entry name" value="MethylDNA_cys_MeTrfase_DNAb"/>
</dbReference>
<evidence type="ECO:0000256" key="1">
    <source>
        <dbReference type="ARBA" id="ARBA00001286"/>
    </source>
</evidence>
<accession>A0AAP8NNF0</accession>
<dbReference type="Pfam" id="PF02870">
    <property type="entry name" value="Methyltransf_1N"/>
    <property type="match status" value="1"/>
</dbReference>
<keyword evidence="5 9" id="KW-0808">Transferase</keyword>
<dbReference type="InterPro" id="IPR036388">
    <property type="entry name" value="WH-like_DNA-bd_sf"/>
</dbReference>
<comment type="function">
    <text evidence="9">Involved in the cellular defense against the biological effects of O6-methylguanine (O6-MeG) and O4-methylthymine (O4-MeT) in DNA. Repairs the methylated nucleobase in DNA by stoichiometrically transferring the methyl group to a cysteine residue in the enzyme. This is a suicide reaction: the enzyme is irreversibly inactivated.</text>
</comment>
<dbReference type="SUPFAM" id="SSF46767">
    <property type="entry name" value="Methylated DNA-protein cysteine methyltransferase, C-terminal domain"/>
    <property type="match status" value="1"/>
</dbReference>
<dbReference type="InterPro" id="IPR014048">
    <property type="entry name" value="MethylDNA_cys_MeTrfase_DNA-bd"/>
</dbReference>
<evidence type="ECO:0000256" key="7">
    <source>
        <dbReference type="ARBA" id="ARBA00023204"/>
    </source>
</evidence>
<comment type="caution">
    <text evidence="12">The sequence shown here is derived from an EMBL/GenBank/DDBJ whole genome shotgun (WGS) entry which is preliminary data.</text>
</comment>
<dbReference type="AlphaFoldDB" id="A0AAP8NNF0"/>
<dbReference type="GO" id="GO:0006307">
    <property type="term" value="P:DNA alkylation repair"/>
    <property type="evidence" value="ECO:0007669"/>
    <property type="project" value="UniProtKB-UniRule"/>
</dbReference>
<evidence type="ECO:0000259" key="11">
    <source>
        <dbReference type="Pfam" id="PF02870"/>
    </source>
</evidence>
<comment type="catalytic activity">
    <reaction evidence="8 9">
        <text>a 6-O-methyl-2'-deoxyguanosine in DNA + L-cysteinyl-[protein] = S-methyl-L-cysteinyl-[protein] + a 2'-deoxyguanosine in DNA</text>
        <dbReference type="Rhea" id="RHEA:24000"/>
        <dbReference type="Rhea" id="RHEA-COMP:10131"/>
        <dbReference type="Rhea" id="RHEA-COMP:10132"/>
        <dbReference type="Rhea" id="RHEA-COMP:11367"/>
        <dbReference type="Rhea" id="RHEA-COMP:11368"/>
        <dbReference type="ChEBI" id="CHEBI:29950"/>
        <dbReference type="ChEBI" id="CHEBI:82612"/>
        <dbReference type="ChEBI" id="CHEBI:85445"/>
        <dbReference type="ChEBI" id="CHEBI:85448"/>
        <dbReference type="EC" id="2.1.1.63"/>
    </reaction>
</comment>
<comment type="subcellular location">
    <subcellularLocation>
        <location evidence="9">Cytoplasm</location>
    </subcellularLocation>
</comment>
<dbReference type="InterPro" id="IPR036631">
    <property type="entry name" value="MGMT_N_sf"/>
</dbReference>
<comment type="miscellaneous">
    <text evidence="9">This enzyme catalyzes only one turnover and therefore is not strictly catalytic. According to one definition, an enzyme is a biocatalyst that acts repeatedly and over many reaction cycles.</text>
</comment>
<dbReference type="PROSITE" id="PS00374">
    <property type="entry name" value="MGMT"/>
    <property type="match status" value="1"/>
</dbReference>
<evidence type="ECO:0000256" key="2">
    <source>
        <dbReference type="ARBA" id="ARBA00008711"/>
    </source>
</evidence>
<evidence type="ECO:0000256" key="8">
    <source>
        <dbReference type="ARBA" id="ARBA00049348"/>
    </source>
</evidence>
<dbReference type="InterPro" id="IPR023546">
    <property type="entry name" value="MGMT"/>
</dbReference>
<dbReference type="InterPro" id="IPR001497">
    <property type="entry name" value="MethylDNA_cys_MeTrfase_AS"/>
</dbReference>
<feature type="domain" description="Methylguanine DNA methyltransferase ribonuclease-like" evidence="11">
    <location>
        <begin position="41"/>
        <end position="81"/>
    </location>
</feature>
<evidence type="ECO:0000256" key="6">
    <source>
        <dbReference type="ARBA" id="ARBA00022763"/>
    </source>
</evidence>
<name>A0AAP8NNF0_9BACT</name>
<evidence type="ECO:0000313" key="12">
    <source>
        <dbReference type="EMBL" id="PNC58119.1"/>
    </source>
</evidence>
<keyword evidence="7 9" id="KW-0234">DNA repair</keyword>
<dbReference type="CDD" id="cd06445">
    <property type="entry name" value="ATase"/>
    <property type="match status" value="1"/>
</dbReference>
<organism evidence="12 13">
    <name type="scientific">Akkermansia muciniphila</name>
    <dbReference type="NCBI Taxonomy" id="239935"/>
    <lineage>
        <taxon>Bacteria</taxon>
        <taxon>Pseudomonadati</taxon>
        <taxon>Verrucomicrobiota</taxon>
        <taxon>Verrucomicrobiia</taxon>
        <taxon>Verrucomicrobiales</taxon>
        <taxon>Akkermansiaceae</taxon>
        <taxon>Akkermansia</taxon>
    </lineage>
</organism>
<dbReference type="GO" id="GO:0003908">
    <property type="term" value="F:methylated-DNA-[protein]-cysteine S-methyltransferase activity"/>
    <property type="evidence" value="ECO:0007669"/>
    <property type="project" value="UniProtKB-UniRule"/>
</dbReference>
<dbReference type="Pfam" id="PF01035">
    <property type="entry name" value="DNA_binding_1"/>
    <property type="match status" value="1"/>
</dbReference>
<evidence type="ECO:0000256" key="3">
    <source>
        <dbReference type="ARBA" id="ARBA00022490"/>
    </source>
</evidence>